<dbReference type="AlphaFoldDB" id="X1I8L0"/>
<organism evidence="1">
    <name type="scientific">marine sediment metagenome</name>
    <dbReference type="NCBI Taxonomy" id="412755"/>
    <lineage>
        <taxon>unclassified sequences</taxon>
        <taxon>metagenomes</taxon>
        <taxon>ecological metagenomes</taxon>
    </lineage>
</organism>
<sequence length="134" mass="15546">MPNRKMTFSQAIEQIILDNGYLASLQHIYKEFPKYRTLTGKTPFKTIQERVQRDPRFTRIGLGIYALTDYLDKLPTSPKPQSKEQEKEQTHYSIQGMLLEIGNTEGFDTFSPNKNAIFDNKPLLQIMTLSEFPN</sequence>
<gene>
    <name evidence="1" type="ORF">S03H2_67895</name>
</gene>
<protein>
    <recommendedName>
        <fullName evidence="2">HTH HARE-type domain-containing protein</fullName>
    </recommendedName>
</protein>
<evidence type="ECO:0008006" key="2">
    <source>
        <dbReference type="Google" id="ProtNLM"/>
    </source>
</evidence>
<name>X1I8L0_9ZZZZ</name>
<evidence type="ECO:0000313" key="1">
    <source>
        <dbReference type="EMBL" id="GAH78756.1"/>
    </source>
</evidence>
<feature type="non-terminal residue" evidence="1">
    <location>
        <position position="134"/>
    </location>
</feature>
<dbReference type="EMBL" id="BARU01044539">
    <property type="protein sequence ID" value="GAH78756.1"/>
    <property type="molecule type" value="Genomic_DNA"/>
</dbReference>
<proteinExistence type="predicted"/>
<accession>X1I8L0</accession>
<reference evidence="1" key="1">
    <citation type="journal article" date="2014" name="Front. Microbiol.">
        <title>High frequency of phylogenetically diverse reductive dehalogenase-homologous genes in deep subseafloor sedimentary metagenomes.</title>
        <authorList>
            <person name="Kawai M."/>
            <person name="Futagami T."/>
            <person name="Toyoda A."/>
            <person name="Takaki Y."/>
            <person name="Nishi S."/>
            <person name="Hori S."/>
            <person name="Arai W."/>
            <person name="Tsubouchi T."/>
            <person name="Morono Y."/>
            <person name="Uchiyama I."/>
            <person name="Ito T."/>
            <person name="Fujiyama A."/>
            <person name="Inagaki F."/>
            <person name="Takami H."/>
        </authorList>
    </citation>
    <scope>NUCLEOTIDE SEQUENCE</scope>
    <source>
        <strain evidence="1">Expedition CK06-06</strain>
    </source>
</reference>
<comment type="caution">
    <text evidence="1">The sequence shown here is derived from an EMBL/GenBank/DDBJ whole genome shotgun (WGS) entry which is preliminary data.</text>
</comment>